<gene>
    <name evidence="3" type="ORF">KSW38_19740</name>
</gene>
<reference evidence="3 4" key="1">
    <citation type="submission" date="2021-06" db="EMBL/GenBank/DDBJ databases">
        <authorList>
            <person name="Jeong J.W."/>
        </authorList>
    </citation>
    <scope>NUCLEOTIDE SEQUENCE [LARGE SCALE GENOMIC DNA]</scope>
    <source>
        <strain evidence="3 4">MMS21-TAE1-1</strain>
    </source>
</reference>
<dbReference type="EMBL" id="JAHOPC010000015">
    <property type="protein sequence ID" value="MBU8868532.1"/>
    <property type="molecule type" value="Genomic_DNA"/>
</dbReference>
<dbReference type="RefSeq" id="WP_216926654.1">
    <property type="nucleotide sequence ID" value="NZ_JAHOPC010000015.1"/>
</dbReference>
<dbReference type="InterPro" id="IPR025736">
    <property type="entry name" value="PucR_C-HTH_dom"/>
</dbReference>
<evidence type="ECO:0000313" key="4">
    <source>
        <dbReference type="Proteomes" id="UP000824166"/>
    </source>
</evidence>
<protein>
    <submittedName>
        <fullName evidence="3">Helix-turn-helix domain-containing protein</fullName>
    </submittedName>
</protein>
<name>A0ABS6IAZ9_9MICC</name>
<accession>A0ABS6IAZ9</accession>
<sequence length="393" mass="43694">MTPRYQELVDALYTRFSTPVTLLDAHFNIVAFSSQPAHLIDSSRADAILRRPPKPEVRAYLDTAMQSTDDRGRVSANEALGLLERVFVKVHAKGRLIGYLCIIDPERAVTYAALDDLSENLNAVGNELQLDRITRNGVREAVPSLLTGQPPEREIAAELIAARARVGYGAYRVVIIDAGANRAASSEATWAQLFHAEVAWGRIGSQCVVIVGGSSDHVLRRIRQGALDAAGERPIAAAGGVVDRLEDAHRSYREATLALQVLRSEALAARTVCWDSLGAWRPLLLLGREEALRCIDPRVNELIRTSTRTTIRLLQRYLERDSDTTTLALDFHLHRTTVYARLRRLQERYGLSWEDPEDRLVSIIGVRIALLYPVEQEPDKLLDTPSLPIRGVS</sequence>
<dbReference type="PANTHER" id="PTHR33744:SF1">
    <property type="entry name" value="DNA-BINDING TRANSCRIPTIONAL ACTIVATOR ADER"/>
    <property type="match status" value="1"/>
</dbReference>
<organism evidence="3 4">
    <name type="scientific">Paenarthrobacter aromaticivorans</name>
    <dbReference type="NCBI Taxonomy" id="2849150"/>
    <lineage>
        <taxon>Bacteria</taxon>
        <taxon>Bacillati</taxon>
        <taxon>Actinomycetota</taxon>
        <taxon>Actinomycetes</taxon>
        <taxon>Micrococcales</taxon>
        <taxon>Micrococcaceae</taxon>
        <taxon>Paenarthrobacter</taxon>
    </lineage>
</organism>
<dbReference type="InterPro" id="IPR041522">
    <property type="entry name" value="CdaR_GGDEF"/>
</dbReference>
<feature type="domain" description="CdaR GGDEF-like" evidence="2">
    <location>
        <begin position="169"/>
        <end position="261"/>
    </location>
</feature>
<comment type="caution">
    <text evidence="3">The sequence shown here is derived from an EMBL/GenBank/DDBJ whole genome shotgun (WGS) entry which is preliminary data.</text>
</comment>
<dbReference type="PANTHER" id="PTHR33744">
    <property type="entry name" value="CARBOHYDRATE DIACID REGULATOR"/>
    <property type="match status" value="1"/>
</dbReference>
<evidence type="ECO:0000313" key="3">
    <source>
        <dbReference type="EMBL" id="MBU8868532.1"/>
    </source>
</evidence>
<feature type="domain" description="PucR C-terminal helix-turn-helix" evidence="1">
    <location>
        <begin position="312"/>
        <end position="361"/>
    </location>
</feature>
<dbReference type="InterPro" id="IPR051448">
    <property type="entry name" value="CdaR-like_regulators"/>
</dbReference>
<dbReference type="Pfam" id="PF13556">
    <property type="entry name" value="HTH_30"/>
    <property type="match status" value="1"/>
</dbReference>
<evidence type="ECO:0000259" key="1">
    <source>
        <dbReference type="Pfam" id="PF13556"/>
    </source>
</evidence>
<keyword evidence="4" id="KW-1185">Reference proteome</keyword>
<evidence type="ECO:0000259" key="2">
    <source>
        <dbReference type="Pfam" id="PF17853"/>
    </source>
</evidence>
<proteinExistence type="predicted"/>
<dbReference type="Proteomes" id="UP000824166">
    <property type="component" value="Unassembled WGS sequence"/>
</dbReference>
<dbReference type="Pfam" id="PF17853">
    <property type="entry name" value="GGDEF_2"/>
    <property type="match status" value="1"/>
</dbReference>